<keyword evidence="3" id="KW-1185">Reference proteome</keyword>
<sequence>MMMVVESEKEEEVWRLRFKWKKNWWLFVSSSEKDELVVMVKAMRSDRRGGGDTVWWYGGGDRSCDGWIELYVVEERHGYGGTPVTGQRVECQWPVNSGLRETSCEKDLQRRKSCPKMKIQARTQEIIKCKDQLARARKWQKVPDLHALNMPKASSQQANSPQ</sequence>
<accession>A0A072UJT2</accession>
<dbReference type="HOGENOM" id="CLU_1637902_0_0_1"/>
<dbReference type="EMBL" id="CM001220">
    <property type="protein sequence ID" value="KEH29333.1"/>
    <property type="molecule type" value="Genomic_DNA"/>
</dbReference>
<reference evidence="1 3" key="1">
    <citation type="journal article" date="2011" name="Nature">
        <title>The Medicago genome provides insight into the evolution of rhizobial symbioses.</title>
        <authorList>
            <person name="Young N.D."/>
            <person name="Debelle F."/>
            <person name="Oldroyd G.E."/>
            <person name="Geurts R."/>
            <person name="Cannon S.B."/>
            <person name="Udvardi M.K."/>
            <person name="Benedito V.A."/>
            <person name="Mayer K.F."/>
            <person name="Gouzy J."/>
            <person name="Schoof H."/>
            <person name="Van de Peer Y."/>
            <person name="Proost S."/>
            <person name="Cook D.R."/>
            <person name="Meyers B.C."/>
            <person name="Spannagl M."/>
            <person name="Cheung F."/>
            <person name="De Mita S."/>
            <person name="Krishnakumar V."/>
            <person name="Gundlach H."/>
            <person name="Zhou S."/>
            <person name="Mudge J."/>
            <person name="Bharti A.K."/>
            <person name="Murray J.D."/>
            <person name="Naoumkina M.A."/>
            <person name="Rosen B."/>
            <person name="Silverstein K.A."/>
            <person name="Tang H."/>
            <person name="Rombauts S."/>
            <person name="Zhao P.X."/>
            <person name="Zhou P."/>
            <person name="Barbe V."/>
            <person name="Bardou P."/>
            <person name="Bechner M."/>
            <person name="Bellec A."/>
            <person name="Berger A."/>
            <person name="Berges H."/>
            <person name="Bidwell S."/>
            <person name="Bisseling T."/>
            <person name="Choisne N."/>
            <person name="Couloux A."/>
            <person name="Denny R."/>
            <person name="Deshpande S."/>
            <person name="Dai X."/>
            <person name="Doyle J.J."/>
            <person name="Dudez A.M."/>
            <person name="Farmer A.D."/>
            <person name="Fouteau S."/>
            <person name="Franken C."/>
            <person name="Gibelin C."/>
            <person name="Gish J."/>
            <person name="Goldstein S."/>
            <person name="Gonzalez A.J."/>
            <person name="Green P.J."/>
            <person name="Hallab A."/>
            <person name="Hartog M."/>
            <person name="Hua A."/>
            <person name="Humphray S.J."/>
            <person name="Jeong D.H."/>
            <person name="Jing Y."/>
            <person name="Jocker A."/>
            <person name="Kenton S.M."/>
            <person name="Kim D.J."/>
            <person name="Klee K."/>
            <person name="Lai H."/>
            <person name="Lang C."/>
            <person name="Lin S."/>
            <person name="Macmil S.L."/>
            <person name="Magdelenat G."/>
            <person name="Matthews L."/>
            <person name="McCorrison J."/>
            <person name="Monaghan E.L."/>
            <person name="Mun J.H."/>
            <person name="Najar F.Z."/>
            <person name="Nicholson C."/>
            <person name="Noirot C."/>
            <person name="O'Bleness M."/>
            <person name="Paule C.R."/>
            <person name="Poulain J."/>
            <person name="Prion F."/>
            <person name="Qin B."/>
            <person name="Qu C."/>
            <person name="Retzel E.F."/>
            <person name="Riddle C."/>
            <person name="Sallet E."/>
            <person name="Samain S."/>
            <person name="Samson N."/>
            <person name="Sanders I."/>
            <person name="Saurat O."/>
            <person name="Scarpelli C."/>
            <person name="Schiex T."/>
            <person name="Segurens B."/>
            <person name="Severin A.J."/>
            <person name="Sherrier D.J."/>
            <person name="Shi R."/>
            <person name="Sims S."/>
            <person name="Singer S.R."/>
            <person name="Sinharoy S."/>
            <person name="Sterck L."/>
            <person name="Viollet A."/>
            <person name="Wang B.B."/>
            <person name="Wang K."/>
            <person name="Wang M."/>
            <person name="Wang X."/>
            <person name="Warfsmann J."/>
            <person name="Weissenbach J."/>
            <person name="White D.D."/>
            <person name="White J.D."/>
            <person name="Wiley G.B."/>
            <person name="Wincker P."/>
            <person name="Xing Y."/>
            <person name="Yang L."/>
            <person name="Yao Z."/>
            <person name="Ying F."/>
            <person name="Zhai J."/>
            <person name="Zhou L."/>
            <person name="Zuber A."/>
            <person name="Denarie J."/>
            <person name="Dixon R.A."/>
            <person name="May G.D."/>
            <person name="Schwartz D.C."/>
            <person name="Rogers J."/>
            <person name="Quetier F."/>
            <person name="Town C.D."/>
            <person name="Roe B.A."/>
        </authorList>
    </citation>
    <scope>NUCLEOTIDE SEQUENCE [LARGE SCALE GENOMIC DNA]</scope>
    <source>
        <strain evidence="1">A17</strain>
        <strain evidence="2 3">cv. Jemalong A17</strain>
    </source>
</reference>
<proteinExistence type="predicted"/>
<evidence type="ECO:0000313" key="2">
    <source>
        <dbReference type="EnsemblPlants" id="KEH29333"/>
    </source>
</evidence>
<evidence type="ECO:0000313" key="1">
    <source>
        <dbReference type="EMBL" id="KEH29333.1"/>
    </source>
</evidence>
<protein>
    <submittedName>
        <fullName evidence="1 2">Uncharacterized protein</fullName>
    </submittedName>
</protein>
<reference evidence="1 3" key="2">
    <citation type="journal article" date="2014" name="BMC Genomics">
        <title>An improved genome release (version Mt4.0) for the model legume Medicago truncatula.</title>
        <authorList>
            <person name="Tang H."/>
            <person name="Krishnakumar V."/>
            <person name="Bidwell S."/>
            <person name="Rosen B."/>
            <person name="Chan A."/>
            <person name="Zhou S."/>
            <person name="Gentzbittel L."/>
            <person name="Childs K.L."/>
            <person name="Yandell M."/>
            <person name="Gundlach H."/>
            <person name="Mayer K.F."/>
            <person name="Schwartz D.C."/>
            <person name="Town C.D."/>
        </authorList>
    </citation>
    <scope>GENOME REANNOTATION</scope>
    <source>
        <strain evidence="1">A17</strain>
        <strain evidence="2 3">cv. Jemalong A17</strain>
    </source>
</reference>
<name>A0A072UJT2_MEDTR</name>
<gene>
    <name evidence="1" type="ordered locus">MTR_4g435277</name>
</gene>
<dbReference type="AlphaFoldDB" id="A0A072UJT2"/>
<dbReference type="Proteomes" id="UP000002051">
    <property type="component" value="Chromosome 4"/>
</dbReference>
<organism evidence="1 3">
    <name type="scientific">Medicago truncatula</name>
    <name type="common">Barrel medic</name>
    <name type="synonym">Medicago tribuloides</name>
    <dbReference type="NCBI Taxonomy" id="3880"/>
    <lineage>
        <taxon>Eukaryota</taxon>
        <taxon>Viridiplantae</taxon>
        <taxon>Streptophyta</taxon>
        <taxon>Embryophyta</taxon>
        <taxon>Tracheophyta</taxon>
        <taxon>Spermatophyta</taxon>
        <taxon>Magnoliopsida</taxon>
        <taxon>eudicotyledons</taxon>
        <taxon>Gunneridae</taxon>
        <taxon>Pentapetalae</taxon>
        <taxon>rosids</taxon>
        <taxon>fabids</taxon>
        <taxon>Fabales</taxon>
        <taxon>Fabaceae</taxon>
        <taxon>Papilionoideae</taxon>
        <taxon>50 kb inversion clade</taxon>
        <taxon>NPAAA clade</taxon>
        <taxon>Hologalegina</taxon>
        <taxon>IRL clade</taxon>
        <taxon>Trifolieae</taxon>
        <taxon>Medicago</taxon>
    </lineage>
</organism>
<evidence type="ECO:0000313" key="3">
    <source>
        <dbReference type="Proteomes" id="UP000002051"/>
    </source>
</evidence>
<dbReference type="EnsemblPlants" id="KEH29333">
    <property type="protein sequence ID" value="KEH29333"/>
    <property type="gene ID" value="MTR_4g435277"/>
</dbReference>
<reference evidence="2" key="3">
    <citation type="submission" date="2015-04" db="UniProtKB">
        <authorList>
            <consortium name="EnsemblPlants"/>
        </authorList>
    </citation>
    <scope>IDENTIFICATION</scope>
    <source>
        <strain evidence="2">cv. Jemalong A17</strain>
    </source>
</reference>